<comment type="caution">
    <text evidence="10">The sequence shown here is derived from an EMBL/GenBank/DDBJ whole genome shotgun (WGS) entry which is preliminary data.</text>
</comment>
<dbReference type="Pfam" id="PF13432">
    <property type="entry name" value="TPR_16"/>
    <property type="match status" value="2"/>
</dbReference>
<feature type="repeat" description="TPR" evidence="8">
    <location>
        <begin position="461"/>
        <end position="494"/>
    </location>
</feature>
<evidence type="ECO:0000256" key="9">
    <source>
        <dbReference type="SAM" id="MobiDB-lite"/>
    </source>
</evidence>
<dbReference type="InterPro" id="IPR019734">
    <property type="entry name" value="TPR_rpt"/>
</dbReference>
<evidence type="ECO:0000256" key="6">
    <source>
        <dbReference type="ARBA" id="ARBA00022803"/>
    </source>
</evidence>
<evidence type="ECO:0000313" key="11">
    <source>
        <dbReference type="Proteomes" id="UP000187013"/>
    </source>
</evidence>
<reference evidence="10 11" key="1">
    <citation type="submission" date="2016-08" db="EMBL/GenBank/DDBJ databases">
        <title>Draft genome sequence of allopolyploid Zygosaccharomyces rouxii.</title>
        <authorList>
            <person name="Watanabe J."/>
            <person name="Uehara K."/>
            <person name="Mogi Y."/>
            <person name="Tsukioka Y."/>
        </authorList>
    </citation>
    <scope>NUCLEOTIDE SEQUENCE [LARGE SCALE GENOMIC DNA]</scope>
    <source>
        <strain evidence="10 11">NBRC 110957</strain>
    </source>
</reference>
<evidence type="ECO:0000256" key="3">
    <source>
        <dbReference type="ARBA" id="ARBA00005348"/>
    </source>
</evidence>
<dbReference type="SUPFAM" id="SSF48452">
    <property type="entry name" value="TPR-like"/>
    <property type="match status" value="1"/>
</dbReference>
<dbReference type="PANTHER" id="PTHR10130">
    <property type="entry name" value="PEROXISOMAL TARGETING SIGNAL 1 RECEPTOR PEX5"/>
    <property type="match status" value="1"/>
</dbReference>
<evidence type="ECO:0000313" key="10">
    <source>
        <dbReference type="EMBL" id="GAV51564.1"/>
    </source>
</evidence>
<feature type="region of interest" description="Disordered" evidence="9">
    <location>
        <begin position="85"/>
        <end position="106"/>
    </location>
</feature>
<dbReference type="InterPro" id="IPR024111">
    <property type="entry name" value="PEX5/PEX5L"/>
</dbReference>
<evidence type="ECO:0000256" key="4">
    <source>
        <dbReference type="ARBA" id="ARBA00022490"/>
    </source>
</evidence>
<keyword evidence="6 8" id="KW-0802">TPR repeat</keyword>
<keyword evidence="4" id="KW-0963">Cytoplasm</keyword>
<dbReference type="AlphaFoldDB" id="A0A1Q3A759"/>
<sequence>MNAADCSIGNNPLAQFNKHTQRDRSLQHGSSMSMTHEPSLQQFKSTQSGMSDAARFHMQNFMNDGSTANPQMRLSQQPMILRNATGSSSSVNMAPSVRESPSGPLQQNAWSQEFQFKDNGAKQTRQPQPQAQAQLQPLQNGSSYSYRGMGMQSMPMVTGPRMMMRPSMMHQQEQQQSHSVDQQKNWDEQFKALETEVAESLNLQDAKAEEIPVQEETQDNDVVIGDQYQSEFQEVWDSLQKDADDLLTEDLAGTQDWENDYQRYLNGRVSGNSEYKFEGENQFLHNPNAYEIGCILMENGAKLSEAALAFEAAVQETPQHVDAWLKLGEVQTQNEKELRGISALEQCLKLDEHNVEAMKTLAISYINEGYDVSAFKMLNRWVEAKYPDMIESTGDSTIDSETERYRLNLRVRNRFLQIANRLPQVDPDVQLCLGLLFYADDQFDKTIDCFKAALSVSPNDELMWNRLGASLANSSRSEEAIQAYHRALQLKPSFVRARYNLAVSSINIGCYKEAAEHLLTALSMHEVAGGAENPSMNVDSNNILETLKRAFVAMDRRDLLERAKPGMDLQTFRNEFDF</sequence>
<dbReference type="SMART" id="SM00028">
    <property type="entry name" value="TPR"/>
    <property type="match status" value="4"/>
</dbReference>
<dbReference type="Gene3D" id="1.25.40.10">
    <property type="entry name" value="Tetratricopeptide repeat domain"/>
    <property type="match status" value="1"/>
</dbReference>
<evidence type="ECO:0000256" key="1">
    <source>
        <dbReference type="ARBA" id="ARBA00004275"/>
    </source>
</evidence>
<evidence type="ECO:0000256" key="5">
    <source>
        <dbReference type="ARBA" id="ARBA00022737"/>
    </source>
</evidence>
<dbReference type="GO" id="GO:0016560">
    <property type="term" value="P:protein import into peroxisome matrix, docking"/>
    <property type="evidence" value="ECO:0007669"/>
    <property type="project" value="TreeGrafter"/>
</dbReference>
<protein>
    <submittedName>
        <fullName evidence="10">Uncharacterized protein</fullName>
    </submittedName>
</protein>
<dbReference type="PANTHER" id="PTHR10130:SF0">
    <property type="entry name" value="GH08708P"/>
    <property type="match status" value="1"/>
</dbReference>
<dbReference type="InterPro" id="IPR011990">
    <property type="entry name" value="TPR-like_helical_dom_sf"/>
</dbReference>
<accession>A0A1Q3A759</accession>
<keyword evidence="5" id="KW-0677">Repeat</keyword>
<comment type="subcellular location">
    <subcellularLocation>
        <location evidence="2">Cytoplasm</location>
    </subcellularLocation>
    <subcellularLocation>
        <location evidence="1">Peroxisome</location>
    </subcellularLocation>
</comment>
<feature type="compositionally biased region" description="Polar residues" evidence="9">
    <location>
        <begin position="27"/>
        <end position="50"/>
    </location>
</feature>
<keyword evidence="7" id="KW-0576">Peroxisome</keyword>
<comment type="similarity">
    <text evidence="3">Belongs to the peroxisomal targeting signal receptor family.</text>
</comment>
<dbReference type="GO" id="GO:0005052">
    <property type="term" value="F:peroxisome matrix targeting signal-1 binding"/>
    <property type="evidence" value="ECO:0007669"/>
    <property type="project" value="TreeGrafter"/>
</dbReference>
<dbReference type="PROSITE" id="PS50005">
    <property type="entry name" value="TPR"/>
    <property type="match status" value="2"/>
</dbReference>
<organism evidence="10 11">
    <name type="scientific">Zygosaccharomyces rouxii</name>
    <dbReference type="NCBI Taxonomy" id="4956"/>
    <lineage>
        <taxon>Eukaryota</taxon>
        <taxon>Fungi</taxon>
        <taxon>Dikarya</taxon>
        <taxon>Ascomycota</taxon>
        <taxon>Saccharomycotina</taxon>
        <taxon>Saccharomycetes</taxon>
        <taxon>Saccharomycetales</taxon>
        <taxon>Saccharomycetaceae</taxon>
        <taxon>Zygosaccharomyces</taxon>
    </lineage>
</organism>
<dbReference type="GO" id="GO:0005829">
    <property type="term" value="C:cytosol"/>
    <property type="evidence" value="ECO:0007669"/>
    <property type="project" value="TreeGrafter"/>
</dbReference>
<dbReference type="GO" id="GO:0005778">
    <property type="term" value="C:peroxisomal membrane"/>
    <property type="evidence" value="ECO:0007669"/>
    <property type="project" value="TreeGrafter"/>
</dbReference>
<gene>
    <name evidence="10" type="ORF">ZYGR_0AF00350</name>
</gene>
<feature type="region of interest" description="Disordered" evidence="9">
    <location>
        <begin position="1"/>
        <end position="50"/>
    </location>
</feature>
<evidence type="ECO:0000256" key="8">
    <source>
        <dbReference type="PROSITE-ProRule" id="PRU00339"/>
    </source>
</evidence>
<feature type="compositionally biased region" description="Polar residues" evidence="9">
    <location>
        <begin position="8"/>
        <end position="18"/>
    </location>
</feature>
<dbReference type="EMBL" id="BDGX01000032">
    <property type="protein sequence ID" value="GAV51564.1"/>
    <property type="molecule type" value="Genomic_DNA"/>
</dbReference>
<dbReference type="OrthoDB" id="10006023at2759"/>
<proteinExistence type="inferred from homology"/>
<dbReference type="Proteomes" id="UP000187013">
    <property type="component" value="Unassembled WGS sequence"/>
</dbReference>
<name>A0A1Q3A759_ZYGRO</name>
<evidence type="ECO:0000256" key="2">
    <source>
        <dbReference type="ARBA" id="ARBA00004496"/>
    </source>
</evidence>
<feature type="repeat" description="TPR" evidence="8">
    <location>
        <begin position="427"/>
        <end position="460"/>
    </location>
</feature>
<evidence type="ECO:0000256" key="7">
    <source>
        <dbReference type="ARBA" id="ARBA00023140"/>
    </source>
</evidence>